<feature type="transmembrane region" description="Helical" evidence="1">
    <location>
        <begin position="20"/>
        <end position="38"/>
    </location>
</feature>
<sequence length="199" mass="21546">MSTLANLDKTLAGQLKNPVVSTIVRVVLVAYILLLSSVDHKILSLFENIYFQIFYFAALAYVAMVDPTTSVMMAAAYLFSVQQLNRAPSFKQVKLPSNTPVVSEVRLNNSGYGAMAVQNPAEGFETDGGQLVGEGSNPADRTLTENLAFTSDLQFQDAQTNALPGVSQYTGIQSQNNQLGVQGLNLPNAYDPDDNLSKF</sequence>
<proteinExistence type="predicted"/>
<reference evidence="2" key="1">
    <citation type="journal article" date="2020" name="Nature">
        <title>Giant virus diversity and host interactions through global metagenomics.</title>
        <authorList>
            <person name="Schulz F."/>
            <person name="Roux S."/>
            <person name="Paez-Espino D."/>
            <person name="Jungbluth S."/>
            <person name="Walsh D.A."/>
            <person name="Denef V.J."/>
            <person name="McMahon K.D."/>
            <person name="Konstantinidis K.T."/>
            <person name="Eloe-Fadrosh E.A."/>
            <person name="Kyrpides N.C."/>
            <person name="Woyke T."/>
        </authorList>
    </citation>
    <scope>NUCLEOTIDE SEQUENCE</scope>
    <source>
        <strain evidence="2">GVMAG-M-3300023179-150</strain>
    </source>
</reference>
<accession>A0A6C0E731</accession>
<evidence type="ECO:0000256" key="1">
    <source>
        <dbReference type="SAM" id="Phobius"/>
    </source>
</evidence>
<protein>
    <submittedName>
        <fullName evidence="2">Uncharacterized protein</fullName>
    </submittedName>
</protein>
<organism evidence="2">
    <name type="scientific">viral metagenome</name>
    <dbReference type="NCBI Taxonomy" id="1070528"/>
    <lineage>
        <taxon>unclassified sequences</taxon>
        <taxon>metagenomes</taxon>
        <taxon>organismal metagenomes</taxon>
    </lineage>
</organism>
<keyword evidence="1" id="KW-0812">Transmembrane</keyword>
<keyword evidence="1" id="KW-1133">Transmembrane helix</keyword>
<dbReference type="AlphaFoldDB" id="A0A6C0E731"/>
<dbReference type="EMBL" id="MN739752">
    <property type="protein sequence ID" value="QHT24976.1"/>
    <property type="molecule type" value="Genomic_DNA"/>
</dbReference>
<evidence type="ECO:0000313" key="2">
    <source>
        <dbReference type="EMBL" id="QHT24976.1"/>
    </source>
</evidence>
<name>A0A6C0E731_9ZZZZ</name>
<keyword evidence="1" id="KW-0472">Membrane</keyword>
<feature type="transmembrane region" description="Helical" evidence="1">
    <location>
        <begin position="50"/>
        <end position="79"/>
    </location>
</feature>